<proteinExistence type="inferred from homology"/>
<dbReference type="Proteomes" id="UP000002587">
    <property type="component" value="Chromosome"/>
</dbReference>
<sequence>MANLKIQNLETGTGAICKVGDSVSMHYTGWLTNSKKFDSSIDRNKPFDFKLGVIQVIAGWDQSINGMRVSGKRKLTIPSKLAYGEIIGYRRSYSTKCYTSF</sequence>
<dbReference type="KEGG" id="rma:Rmag_0021"/>
<dbReference type="PROSITE" id="PS50059">
    <property type="entry name" value="FKBP_PPIASE"/>
    <property type="match status" value="1"/>
</dbReference>
<dbReference type="FunFam" id="3.10.50.40:FF:000006">
    <property type="entry name" value="Peptidyl-prolyl cis-trans isomerase"/>
    <property type="match status" value="1"/>
</dbReference>
<keyword evidence="9" id="KW-1185">Reference proteome</keyword>
<accession>A1AV67</accession>
<comment type="similarity">
    <text evidence="2 6">Belongs to the FKBP-type PPIase family.</text>
</comment>
<dbReference type="HOGENOM" id="CLU_013615_12_1_6"/>
<evidence type="ECO:0000259" key="7">
    <source>
        <dbReference type="PROSITE" id="PS50059"/>
    </source>
</evidence>
<gene>
    <name evidence="8" type="ordered locus">Rmag_0021</name>
</gene>
<dbReference type="Pfam" id="PF00254">
    <property type="entry name" value="FKBP_C"/>
    <property type="match status" value="1"/>
</dbReference>
<dbReference type="Gene3D" id="3.10.50.40">
    <property type="match status" value="1"/>
</dbReference>
<dbReference type="PANTHER" id="PTHR43811:SF19">
    <property type="entry name" value="39 KDA FK506-BINDING NUCLEAR PROTEIN"/>
    <property type="match status" value="1"/>
</dbReference>
<dbReference type="PANTHER" id="PTHR43811">
    <property type="entry name" value="FKBP-TYPE PEPTIDYL-PROLYL CIS-TRANS ISOMERASE FKPA"/>
    <property type="match status" value="1"/>
</dbReference>
<evidence type="ECO:0000313" key="8">
    <source>
        <dbReference type="EMBL" id="ABL01824.1"/>
    </source>
</evidence>
<protein>
    <recommendedName>
        <fullName evidence="6">Peptidyl-prolyl cis-trans isomerase</fullName>
        <ecNumber evidence="6">5.2.1.8</ecNumber>
    </recommendedName>
</protein>
<evidence type="ECO:0000256" key="6">
    <source>
        <dbReference type="RuleBase" id="RU003915"/>
    </source>
</evidence>
<comment type="catalytic activity">
    <reaction evidence="1 5 6">
        <text>[protein]-peptidylproline (omega=180) = [protein]-peptidylproline (omega=0)</text>
        <dbReference type="Rhea" id="RHEA:16237"/>
        <dbReference type="Rhea" id="RHEA-COMP:10747"/>
        <dbReference type="Rhea" id="RHEA-COMP:10748"/>
        <dbReference type="ChEBI" id="CHEBI:83833"/>
        <dbReference type="ChEBI" id="CHEBI:83834"/>
        <dbReference type="EC" id="5.2.1.8"/>
    </reaction>
</comment>
<reference evidence="8 9" key="1">
    <citation type="journal article" date="2007" name="Science">
        <title>The Calyptogena magnifica chemoautotrophic symbiont genome.</title>
        <authorList>
            <person name="Newton I.L.G."/>
            <person name="Woyke T."/>
            <person name="Auchtung T.A."/>
            <person name="Dilly G.F."/>
            <person name="Dutton R.J."/>
            <person name="Fisher M.C."/>
            <person name="Fontanez K.M."/>
            <person name="Lau E."/>
            <person name="Stewart F.J."/>
            <person name="Richardson P.M."/>
            <person name="Barry K.W."/>
            <person name="Saunders E."/>
            <person name="Detter J.C."/>
            <person name="Wu D."/>
            <person name="Eisen J.A."/>
            <person name="Cavanaugh C.M."/>
        </authorList>
    </citation>
    <scope>NUCLEOTIDE SEQUENCE [LARGE SCALE GENOMIC DNA]</scope>
    <source>
        <strain evidence="8 9">Cm</strain>
    </source>
</reference>
<name>A1AV67_RUTMC</name>
<keyword evidence="4 5" id="KW-0413">Isomerase</keyword>
<evidence type="ECO:0000313" key="9">
    <source>
        <dbReference type="Proteomes" id="UP000002587"/>
    </source>
</evidence>
<organism evidence="8 9">
    <name type="scientific">Ruthia magnifica subsp. Calyptogena magnifica</name>
    <dbReference type="NCBI Taxonomy" id="413404"/>
    <lineage>
        <taxon>Bacteria</taxon>
        <taxon>Pseudomonadati</taxon>
        <taxon>Pseudomonadota</taxon>
        <taxon>Gammaproteobacteria</taxon>
        <taxon>Candidatus Pseudothioglobaceae</taxon>
        <taxon>Candidatus Ruthturnera</taxon>
    </lineage>
</organism>
<dbReference type="InterPro" id="IPR001179">
    <property type="entry name" value="PPIase_FKBP_dom"/>
</dbReference>
<feature type="domain" description="PPIase FKBP-type" evidence="7">
    <location>
        <begin position="20"/>
        <end position="85"/>
    </location>
</feature>
<dbReference type="eggNOG" id="COG0545">
    <property type="taxonomic scope" value="Bacteria"/>
</dbReference>
<dbReference type="EC" id="5.2.1.8" evidence="6"/>
<keyword evidence="3 5" id="KW-0697">Rotamase</keyword>
<dbReference type="AlphaFoldDB" id="A1AV67"/>
<dbReference type="GO" id="GO:0003755">
    <property type="term" value="F:peptidyl-prolyl cis-trans isomerase activity"/>
    <property type="evidence" value="ECO:0007669"/>
    <property type="project" value="UniProtKB-UniRule"/>
</dbReference>
<evidence type="ECO:0000256" key="5">
    <source>
        <dbReference type="PROSITE-ProRule" id="PRU00277"/>
    </source>
</evidence>
<dbReference type="STRING" id="413404.Rmag_0021"/>
<evidence type="ECO:0000256" key="4">
    <source>
        <dbReference type="ARBA" id="ARBA00023235"/>
    </source>
</evidence>
<evidence type="ECO:0000256" key="3">
    <source>
        <dbReference type="ARBA" id="ARBA00023110"/>
    </source>
</evidence>
<dbReference type="SUPFAM" id="SSF54534">
    <property type="entry name" value="FKBP-like"/>
    <property type="match status" value="1"/>
</dbReference>
<dbReference type="InterPro" id="IPR046357">
    <property type="entry name" value="PPIase_dom_sf"/>
</dbReference>
<evidence type="ECO:0000256" key="1">
    <source>
        <dbReference type="ARBA" id="ARBA00000971"/>
    </source>
</evidence>
<evidence type="ECO:0000256" key="2">
    <source>
        <dbReference type="ARBA" id="ARBA00006577"/>
    </source>
</evidence>
<dbReference type="EMBL" id="CP000488">
    <property type="protein sequence ID" value="ABL01824.1"/>
    <property type="molecule type" value="Genomic_DNA"/>
</dbReference>